<evidence type="ECO:0000256" key="2">
    <source>
        <dbReference type="ARBA" id="ARBA00022670"/>
    </source>
</evidence>
<evidence type="ECO:0000256" key="1">
    <source>
        <dbReference type="ARBA" id="ARBA00007447"/>
    </source>
</evidence>
<dbReference type="PANTHER" id="PTHR47965">
    <property type="entry name" value="ASPARTYL PROTEASE-RELATED"/>
    <property type="match status" value="1"/>
</dbReference>
<dbReference type="EMBL" id="JAAPAO010000069">
    <property type="protein sequence ID" value="KAF4674114.1"/>
    <property type="molecule type" value="Genomic_DNA"/>
</dbReference>
<dbReference type="AlphaFoldDB" id="A0A7J6MRH2"/>
<dbReference type="InterPro" id="IPR021109">
    <property type="entry name" value="Peptidase_aspartic_dom_sf"/>
</dbReference>
<sequence length="191" mass="21262">MVKLPISREVQSDADKTYVLVAKLKVDGQEVSALVDTGSSYTFLIWKYWYEVTERKRCDEMVYRCYECNPGPCEVGPTTEVPFEDGAAVTMFERPGQLQLADASSTSFTFGLTSAYKYTPGYSTTHAGLGLGLKRKPRSSFDTFVDQLSSQKLIGSRDFSMYLTAGDHHTGQLILGGEDPRLYETPMSFLA</sequence>
<evidence type="ECO:0000313" key="9">
    <source>
        <dbReference type="Proteomes" id="UP000591131"/>
    </source>
</evidence>
<organism evidence="8 9">
    <name type="scientific">Perkinsus chesapeaki</name>
    <name type="common">Clam parasite</name>
    <name type="synonym">Perkinsus andrewsi</name>
    <dbReference type="NCBI Taxonomy" id="330153"/>
    <lineage>
        <taxon>Eukaryota</taxon>
        <taxon>Sar</taxon>
        <taxon>Alveolata</taxon>
        <taxon>Perkinsozoa</taxon>
        <taxon>Perkinsea</taxon>
        <taxon>Perkinsida</taxon>
        <taxon>Perkinsidae</taxon>
        <taxon>Perkinsus</taxon>
    </lineage>
</organism>
<keyword evidence="6" id="KW-0865">Zymogen</keyword>
<dbReference type="PANTHER" id="PTHR47965:SF12">
    <property type="entry name" value="ASPARTIC PROTEINASE 3-RELATED"/>
    <property type="match status" value="1"/>
</dbReference>
<evidence type="ECO:0000259" key="7">
    <source>
        <dbReference type="PROSITE" id="PS51767"/>
    </source>
</evidence>
<evidence type="ECO:0000256" key="6">
    <source>
        <dbReference type="ARBA" id="ARBA00023145"/>
    </source>
</evidence>
<dbReference type="GO" id="GO:0004190">
    <property type="term" value="F:aspartic-type endopeptidase activity"/>
    <property type="evidence" value="ECO:0007669"/>
    <property type="project" value="UniProtKB-KW"/>
</dbReference>
<dbReference type="InterPro" id="IPR033121">
    <property type="entry name" value="PEPTIDASE_A1"/>
</dbReference>
<evidence type="ECO:0000256" key="4">
    <source>
        <dbReference type="ARBA" id="ARBA00022750"/>
    </source>
</evidence>
<comment type="similarity">
    <text evidence="1">Belongs to the peptidase A1 family.</text>
</comment>
<dbReference type="Gene3D" id="2.40.70.10">
    <property type="entry name" value="Acid Proteases"/>
    <property type="match status" value="1"/>
</dbReference>
<dbReference type="Proteomes" id="UP000591131">
    <property type="component" value="Unassembled WGS sequence"/>
</dbReference>
<dbReference type="InterPro" id="IPR034164">
    <property type="entry name" value="Pepsin-like_dom"/>
</dbReference>
<name>A0A7J6MRH2_PERCH</name>
<keyword evidence="9" id="KW-1185">Reference proteome</keyword>
<feature type="domain" description="Peptidase A1" evidence="7">
    <location>
        <begin position="18"/>
        <end position="191"/>
    </location>
</feature>
<keyword evidence="5" id="KW-0378">Hydrolase</keyword>
<dbReference type="CDD" id="cd05471">
    <property type="entry name" value="pepsin_like"/>
    <property type="match status" value="1"/>
</dbReference>
<keyword evidence="3" id="KW-0732">Signal</keyword>
<dbReference type="OrthoDB" id="771136at2759"/>
<evidence type="ECO:0000313" key="8">
    <source>
        <dbReference type="EMBL" id="KAF4674114.1"/>
    </source>
</evidence>
<keyword evidence="4" id="KW-0064">Aspartyl protease</keyword>
<keyword evidence="2" id="KW-0645">Protease</keyword>
<accession>A0A7J6MRH2</accession>
<proteinExistence type="inferred from homology"/>
<dbReference type="PROSITE" id="PS51767">
    <property type="entry name" value="PEPTIDASE_A1"/>
    <property type="match status" value="1"/>
</dbReference>
<protein>
    <recommendedName>
        <fullName evidence="7">Peptidase A1 domain-containing protein</fullName>
    </recommendedName>
</protein>
<dbReference type="SUPFAM" id="SSF50630">
    <property type="entry name" value="Acid proteases"/>
    <property type="match status" value="1"/>
</dbReference>
<dbReference type="GO" id="GO:0006508">
    <property type="term" value="P:proteolysis"/>
    <property type="evidence" value="ECO:0007669"/>
    <property type="project" value="UniProtKB-KW"/>
</dbReference>
<dbReference type="Pfam" id="PF00026">
    <property type="entry name" value="Asp"/>
    <property type="match status" value="1"/>
</dbReference>
<comment type="caution">
    <text evidence="8">The sequence shown here is derived from an EMBL/GenBank/DDBJ whole genome shotgun (WGS) entry which is preliminary data.</text>
</comment>
<dbReference type="InterPro" id="IPR001461">
    <property type="entry name" value="Aspartic_peptidase_A1"/>
</dbReference>
<evidence type="ECO:0000256" key="3">
    <source>
        <dbReference type="ARBA" id="ARBA00022729"/>
    </source>
</evidence>
<gene>
    <name evidence="8" type="ORF">FOL47_009650</name>
</gene>
<evidence type="ECO:0000256" key="5">
    <source>
        <dbReference type="ARBA" id="ARBA00022801"/>
    </source>
</evidence>
<reference evidence="8 9" key="1">
    <citation type="submission" date="2020-04" db="EMBL/GenBank/DDBJ databases">
        <title>Perkinsus chesapeaki whole genome sequence.</title>
        <authorList>
            <person name="Bogema D.R."/>
        </authorList>
    </citation>
    <scope>NUCLEOTIDE SEQUENCE [LARGE SCALE GENOMIC DNA]</scope>
    <source>
        <strain evidence="8">ATCC PRA-425</strain>
    </source>
</reference>